<dbReference type="PRINTS" id="PR00411">
    <property type="entry name" value="PNDRDTASEI"/>
</dbReference>
<organism evidence="5 6">
    <name type="scientific">Ferrimicrobium acidiphilum</name>
    <dbReference type="NCBI Taxonomy" id="121039"/>
    <lineage>
        <taxon>Bacteria</taxon>
        <taxon>Bacillati</taxon>
        <taxon>Actinomycetota</taxon>
        <taxon>Acidimicrobiia</taxon>
        <taxon>Acidimicrobiales</taxon>
        <taxon>Acidimicrobiaceae</taxon>
        <taxon>Ferrimicrobium</taxon>
    </lineage>
</organism>
<gene>
    <name evidence="5" type="ORF">AB6A68_06185</name>
</gene>
<dbReference type="InterPro" id="IPR036188">
    <property type="entry name" value="FAD/NAD-bd_sf"/>
</dbReference>
<dbReference type="Pfam" id="PF07992">
    <property type="entry name" value="Pyr_redox_2"/>
    <property type="match status" value="1"/>
</dbReference>
<comment type="caution">
    <text evidence="5">The sequence shown here is derived from an EMBL/GenBank/DDBJ whole genome shotgun (WGS) entry which is preliminary data.</text>
</comment>
<dbReference type="PANTHER" id="PTHR43429:SF3">
    <property type="entry name" value="NITRITE REDUCTASE [NAD(P)H]"/>
    <property type="match status" value="1"/>
</dbReference>
<reference evidence="5 6" key="1">
    <citation type="submission" date="2024-07" db="EMBL/GenBank/DDBJ databases">
        <title>Draft Genome Sequence of Ferrimicrobium acidiphilum Strain YE2023, Isolated from a Pulp of Bioleach Reactor.</title>
        <authorList>
            <person name="Elkina Y.A."/>
            <person name="Bulaeva A.G."/>
            <person name="Beletsky A.V."/>
            <person name="Mardanov A.V."/>
        </authorList>
    </citation>
    <scope>NUCLEOTIDE SEQUENCE [LARGE SCALE GENOMIC DNA]</scope>
    <source>
        <strain evidence="5 6">YE2023</strain>
    </source>
</reference>
<evidence type="ECO:0000256" key="1">
    <source>
        <dbReference type="ARBA" id="ARBA00001974"/>
    </source>
</evidence>
<evidence type="ECO:0000313" key="6">
    <source>
        <dbReference type="Proteomes" id="UP001560267"/>
    </source>
</evidence>
<dbReference type="PANTHER" id="PTHR43429">
    <property type="entry name" value="PYRIDINE NUCLEOTIDE-DISULFIDE OXIDOREDUCTASE DOMAIN-CONTAINING"/>
    <property type="match status" value="1"/>
</dbReference>
<dbReference type="InterPro" id="IPR023753">
    <property type="entry name" value="FAD/NAD-binding_dom"/>
</dbReference>
<sequence>MHVVVVGNGPAAIGAIEALRETDPLSPITLISRESYPFYSPCPLAEYVEESVARRDLFLKAGDFYLRHKITTLMEHSAVSLDAASRVLRAKGGGCVVDIPYDRLLIASGARPVMPPVHGLGDTPGVFPLKTLDDADGIITRLGMTQSAVVIGSGFIGLEAAQALSRRGVAVTVVEALDQVLPMMLDAEFAAHVRDRLLRFGVDVLLSSPVRAVLGGARGVRSVLAGEREIDCQLVITAAGVRPDVAWLGDSGLAMGRGIIVNDRMETNLPDVYAAGDIIETSNWMGASDVVPTWPNAVATGRTAGHNIAGHERHFQGLVAVNVVRIFGQAVSSFGARYGERTLSVQTPETFRRLFLDKGRIVGGQFIGNVDGSGIYLELMRKGIDVCAVEDVLLSPRFTPARLLPAPPVPRVAVA</sequence>
<evidence type="ECO:0000259" key="4">
    <source>
        <dbReference type="Pfam" id="PF07992"/>
    </source>
</evidence>
<dbReference type="PRINTS" id="PR00368">
    <property type="entry name" value="FADPNR"/>
</dbReference>
<evidence type="ECO:0000313" key="5">
    <source>
        <dbReference type="EMBL" id="MEX6429428.1"/>
    </source>
</evidence>
<proteinExistence type="predicted"/>
<evidence type="ECO:0000256" key="2">
    <source>
        <dbReference type="ARBA" id="ARBA00022630"/>
    </source>
</evidence>
<feature type="domain" description="FAD/NAD(P)-binding" evidence="4">
    <location>
        <begin position="1"/>
        <end position="301"/>
    </location>
</feature>
<dbReference type="EMBL" id="JBFSHR010000016">
    <property type="protein sequence ID" value="MEX6429428.1"/>
    <property type="molecule type" value="Genomic_DNA"/>
</dbReference>
<dbReference type="InterPro" id="IPR050260">
    <property type="entry name" value="FAD-bd_OxRdtase"/>
</dbReference>
<dbReference type="Gene3D" id="3.50.50.60">
    <property type="entry name" value="FAD/NAD(P)-binding domain"/>
    <property type="match status" value="2"/>
</dbReference>
<comment type="cofactor">
    <cofactor evidence="1">
        <name>FAD</name>
        <dbReference type="ChEBI" id="CHEBI:57692"/>
    </cofactor>
</comment>
<keyword evidence="6" id="KW-1185">Reference proteome</keyword>
<dbReference type="RefSeq" id="WP_369084419.1">
    <property type="nucleotide sequence ID" value="NZ_JBFSHR010000016.1"/>
</dbReference>
<protein>
    <submittedName>
        <fullName evidence="5">NAD(P)/FAD-dependent oxidoreductase</fullName>
    </submittedName>
</protein>
<evidence type="ECO:0000256" key="3">
    <source>
        <dbReference type="ARBA" id="ARBA00022827"/>
    </source>
</evidence>
<accession>A0ABV3Y1I6</accession>
<dbReference type="SUPFAM" id="SSF51905">
    <property type="entry name" value="FAD/NAD(P)-binding domain"/>
    <property type="match status" value="2"/>
</dbReference>
<keyword evidence="3" id="KW-0274">FAD</keyword>
<keyword evidence="2" id="KW-0285">Flavoprotein</keyword>
<dbReference type="Proteomes" id="UP001560267">
    <property type="component" value="Unassembled WGS sequence"/>
</dbReference>
<name>A0ABV3Y1I6_9ACTN</name>